<name>A0A1P8KKZ7_9BACT</name>
<proteinExistence type="predicted"/>
<dbReference type="InterPro" id="IPR036097">
    <property type="entry name" value="HisK_dim/P_sf"/>
</dbReference>
<evidence type="ECO:0000313" key="17">
    <source>
        <dbReference type="Proteomes" id="UP000186074"/>
    </source>
</evidence>
<dbReference type="EC" id="2.7.13.3" evidence="3"/>
<dbReference type="InterPro" id="IPR003661">
    <property type="entry name" value="HisK_dim/P_dom"/>
</dbReference>
<keyword evidence="4" id="KW-1003">Cell membrane</keyword>
<keyword evidence="6" id="KW-0808">Transferase</keyword>
<feature type="transmembrane region" description="Helical" evidence="14">
    <location>
        <begin position="353"/>
        <end position="375"/>
    </location>
</feature>
<evidence type="ECO:0000256" key="2">
    <source>
        <dbReference type="ARBA" id="ARBA00004651"/>
    </source>
</evidence>
<evidence type="ECO:0000256" key="14">
    <source>
        <dbReference type="SAM" id="Phobius"/>
    </source>
</evidence>
<dbReference type="GO" id="GO:0005524">
    <property type="term" value="F:ATP binding"/>
    <property type="evidence" value="ECO:0007669"/>
    <property type="project" value="UniProtKB-KW"/>
</dbReference>
<dbReference type="SMART" id="SM00387">
    <property type="entry name" value="HATPase_c"/>
    <property type="match status" value="1"/>
</dbReference>
<keyword evidence="8" id="KW-0547">Nucleotide-binding</keyword>
<dbReference type="Proteomes" id="UP000186074">
    <property type="component" value="Chromosome"/>
</dbReference>
<dbReference type="OrthoDB" id="9781147at2"/>
<dbReference type="InterPro" id="IPR033480">
    <property type="entry name" value="sCache_2"/>
</dbReference>
<keyword evidence="9" id="KW-0418">Kinase</keyword>
<dbReference type="InterPro" id="IPR005467">
    <property type="entry name" value="His_kinase_dom"/>
</dbReference>
<dbReference type="STRING" id="1850254.LPB137_04855"/>
<dbReference type="KEGG" id="alp:LPB137_04855"/>
<dbReference type="EMBL" id="CP019070">
    <property type="protein sequence ID" value="APW65219.1"/>
    <property type="molecule type" value="Genomic_DNA"/>
</dbReference>
<dbReference type="PROSITE" id="PS50109">
    <property type="entry name" value="HIS_KIN"/>
    <property type="match status" value="1"/>
</dbReference>
<dbReference type="GO" id="GO:0000155">
    <property type="term" value="F:phosphorelay sensor kinase activity"/>
    <property type="evidence" value="ECO:0007669"/>
    <property type="project" value="InterPro"/>
</dbReference>
<dbReference type="PANTHER" id="PTHR43065">
    <property type="entry name" value="SENSOR HISTIDINE KINASE"/>
    <property type="match status" value="1"/>
</dbReference>
<dbReference type="Gene3D" id="3.30.450.20">
    <property type="entry name" value="PAS domain"/>
    <property type="match status" value="2"/>
</dbReference>
<accession>A0A1P8KKZ7</accession>
<keyword evidence="5" id="KW-0597">Phosphoprotein</keyword>
<dbReference type="PANTHER" id="PTHR43065:SF46">
    <property type="entry name" value="C4-DICARBOXYLATE TRANSPORT SENSOR PROTEIN DCTB"/>
    <property type="match status" value="1"/>
</dbReference>
<dbReference type="InterPro" id="IPR003594">
    <property type="entry name" value="HATPase_dom"/>
</dbReference>
<dbReference type="InterPro" id="IPR004010">
    <property type="entry name" value="Double_Cache_2"/>
</dbReference>
<keyword evidence="13 14" id="KW-0472">Membrane</keyword>
<dbReference type="AlphaFoldDB" id="A0A1P8KKZ7"/>
<keyword evidence="17" id="KW-1185">Reference proteome</keyword>
<gene>
    <name evidence="16" type="ORF">LPB137_04855</name>
</gene>
<dbReference type="SUPFAM" id="SSF55874">
    <property type="entry name" value="ATPase domain of HSP90 chaperone/DNA topoisomerase II/histidine kinase"/>
    <property type="match status" value="1"/>
</dbReference>
<dbReference type="Pfam" id="PF08269">
    <property type="entry name" value="dCache_2"/>
    <property type="match status" value="1"/>
</dbReference>
<evidence type="ECO:0000256" key="3">
    <source>
        <dbReference type="ARBA" id="ARBA00012438"/>
    </source>
</evidence>
<dbReference type="GO" id="GO:0005886">
    <property type="term" value="C:plasma membrane"/>
    <property type="evidence" value="ECO:0007669"/>
    <property type="project" value="UniProtKB-SubCell"/>
</dbReference>
<evidence type="ECO:0000313" key="16">
    <source>
        <dbReference type="EMBL" id="APW65219.1"/>
    </source>
</evidence>
<evidence type="ECO:0000256" key="8">
    <source>
        <dbReference type="ARBA" id="ARBA00022741"/>
    </source>
</evidence>
<dbReference type="Pfam" id="PF02518">
    <property type="entry name" value="HATPase_c"/>
    <property type="match status" value="1"/>
</dbReference>
<evidence type="ECO:0000256" key="13">
    <source>
        <dbReference type="ARBA" id="ARBA00023136"/>
    </source>
</evidence>
<keyword evidence="12" id="KW-0902">Two-component regulatory system</keyword>
<evidence type="ECO:0000256" key="12">
    <source>
        <dbReference type="ARBA" id="ARBA00023012"/>
    </source>
</evidence>
<dbReference type="Gene3D" id="3.30.565.10">
    <property type="entry name" value="Histidine kinase-like ATPase, C-terminal domain"/>
    <property type="match status" value="1"/>
</dbReference>
<feature type="transmembrane region" description="Helical" evidence="14">
    <location>
        <begin position="12"/>
        <end position="32"/>
    </location>
</feature>
<evidence type="ECO:0000256" key="11">
    <source>
        <dbReference type="ARBA" id="ARBA00022989"/>
    </source>
</evidence>
<dbReference type="SMART" id="SM00388">
    <property type="entry name" value="HisKA"/>
    <property type="match status" value="1"/>
</dbReference>
<dbReference type="CDD" id="cd00082">
    <property type="entry name" value="HisKA"/>
    <property type="match status" value="1"/>
</dbReference>
<sequence length="637" mass="74514">MNLKNESKLLFIIRYALPFFILIISIFATLFLHSQSKSDFENVKKEIEEKFIQNNKLIIKEQIETIYSQIISKQESTEKNLKESLQSRIYEVHLIVSNIYKKYKDTHSKKEIRDIINVIIKSIKFNDNRGYFFIYDKNATGVIHPLLPDFEGKNLVNLQDSKGEFILKESLDLLENNDESFQEWYFRKDKNDLNDYKKIGFIKNIYELDWFIGTGEYIQDFTKEVKKSILDEFNLIDFDNANKYLIIIDENNKYIKHTNSELLGKSISAAAKKYKVNINTQEVRNISKAGGYITIKFPKPNNITPRLKIIYSKLIPKWNWMISTGFYVDEVQVLIDKEKEKFAKKHDNELKNIYLLSLLVTFALLLISFLISKLIEKRFNEYKLNINKQIKENQKQYELLSQKSKLAAMGEMIGNIAHQWRQPLSVITTASSGIKIQKETDLLTDKILFDSLDIIILTSEHLSNTIEDFKDYFKPDKEKSIFLIEKPIKKTFRLLLSQSNIKKVTFIKDINTLKIEGYERELLQVLLNILNNAIDAFAEDTKNKYIFVSAYEKNQNAIIEIKDNAGGIEKDLLKRIFEPYFTTKHKSQGTGLGLYISQEIISRHMNGKIEAKNTSFTYNDEKYTGVKFCIILPLLKD</sequence>
<comment type="catalytic activity">
    <reaction evidence="1">
        <text>ATP + protein L-histidine = ADP + protein N-phospho-L-histidine.</text>
        <dbReference type="EC" id="2.7.13.3"/>
    </reaction>
</comment>
<protein>
    <recommendedName>
        <fullName evidence="3">histidine kinase</fullName>
        <ecNumber evidence="3">2.7.13.3</ecNumber>
    </recommendedName>
</protein>
<evidence type="ECO:0000256" key="6">
    <source>
        <dbReference type="ARBA" id="ARBA00022679"/>
    </source>
</evidence>
<feature type="domain" description="Histidine kinase" evidence="15">
    <location>
        <begin position="415"/>
        <end position="636"/>
    </location>
</feature>
<evidence type="ECO:0000256" key="7">
    <source>
        <dbReference type="ARBA" id="ARBA00022692"/>
    </source>
</evidence>
<evidence type="ECO:0000256" key="10">
    <source>
        <dbReference type="ARBA" id="ARBA00022840"/>
    </source>
</evidence>
<evidence type="ECO:0000256" key="1">
    <source>
        <dbReference type="ARBA" id="ARBA00000085"/>
    </source>
</evidence>
<dbReference type="Gene3D" id="1.10.287.130">
    <property type="match status" value="1"/>
</dbReference>
<keyword evidence="7 14" id="KW-0812">Transmembrane</keyword>
<dbReference type="InterPro" id="IPR036890">
    <property type="entry name" value="HATPase_C_sf"/>
</dbReference>
<keyword evidence="10" id="KW-0067">ATP-binding</keyword>
<evidence type="ECO:0000256" key="9">
    <source>
        <dbReference type="ARBA" id="ARBA00022777"/>
    </source>
</evidence>
<organism evidence="16 17">
    <name type="scientific">Poseidonibacter parvus</name>
    <dbReference type="NCBI Taxonomy" id="1850254"/>
    <lineage>
        <taxon>Bacteria</taxon>
        <taxon>Pseudomonadati</taxon>
        <taxon>Campylobacterota</taxon>
        <taxon>Epsilonproteobacteria</taxon>
        <taxon>Campylobacterales</taxon>
        <taxon>Arcobacteraceae</taxon>
        <taxon>Poseidonibacter</taxon>
    </lineage>
</organism>
<evidence type="ECO:0000259" key="15">
    <source>
        <dbReference type="PROSITE" id="PS50109"/>
    </source>
</evidence>
<dbReference type="SUPFAM" id="SSF47384">
    <property type="entry name" value="Homodimeric domain of signal transducing histidine kinase"/>
    <property type="match status" value="1"/>
</dbReference>
<dbReference type="RefSeq" id="WP_076085135.1">
    <property type="nucleotide sequence ID" value="NZ_CP019070.1"/>
</dbReference>
<keyword evidence="11 14" id="KW-1133">Transmembrane helix</keyword>
<dbReference type="InterPro" id="IPR004358">
    <property type="entry name" value="Sig_transdc_His_kin-like_C"/>
</dbReference>
<evidence type="ECO:0000256" key="4">
    <source>
        <dbReference type="ARBA" id="ARBA00022475"/>
    </source>
</evidence>
<dbReference type="SMART" id="SM01049">
    <property type="entry name" value="Cache_2"/>
    <property type="match status" value="1"/>
</dbReference>
<comment type="subcellular location">
    <subcellularLocation>
        <location evidence="2">Cell membrane</location>
        <topology evidence="2">Multi-pass membrane protein</topology>
    </subcellularLocation>
</comment>
<evidence type="ECO:0000256" key="5">
    <source>
        <dbReference type="ARBA" id="ARBA00022553"/>
    </source>
</evidence>
<dbReference type="Pfam" id="PF00512">
    <property type="entry name" value="HisKA"/>
    <property type="match status" value="1"/>
</dbReference>
<dbReference type="PRINTS" id="PR00344">
    <property type="entry name" value="BCTRLSENSOR"/>
</dbReference>
<reference evidence="16 17" key="1">
    <citation type="submission" date="2017-01" db="EMBL/GenBank/DDBJ databases">
        <title>Genome sequencing of Arcobacter sp. LPB0137.</title>
        <authorList>
            <person name="Lee G.-W."/>
            <person name="Yi H."/>
        </authorList>
    </citation>
    <scope>NUCLEOTIDE SEQUENCE [LARGE SCALE GENOMIC DNA]</scope>
    <source>
        <strain evidence="16 17">LPB0137</strain>
    </source>
</reference>